<reference evidence="1" key="2">
    <citation type="journal article" date="2015" name="Fish Shellfish Immunol.">
        <title>Early steps in the European eel (Anguilla anguilla)-Vibrio vulnificus interaction in the gills: Role of the RtxA13 toxin.</title>
        <authorList>
            <person name="Callol A."/>
            <person name="Pajuelo D."/>
            <person name="Ebbesson L."/>
            <person name="Teles M."/>
            <person name="MacKenzie S."/>
            <person name="Amaro C."/>
        </authorList>
    </citation>
    <scope>NUCLEOTIDE SEQUENCE</scope>
</reference>
<evidence type="ECO:0000313" key="1">
    <source>
        <dbReference type="EMBL" id="JAH37489.1"/>
    </source>
</evidence>
<dbReference type="AlphaFoldDB" id="A0A0E9S7S9"/>
<accession>A0A0E9S7S9</accession>
<proteinExistence type="predicted"/>
<dbReference type="EMBL" id="GBXM01071088">
    <property type="protein sequence ID" value="JAH37489.1"/>
    <property type="molecule type" value="Transcribed_RNA"/>
</dbReference>
<protein>
    <submittedName>
        <fullName evidence="1">Uncharacterized protein</fullName>
    </submittedName>
</protein>
<organism evidence="1">
    <name type="scientific">Anguilla anguilla</name>
    <name type="common">European freshwater eel</name>
    <name type="synonym">Muraena anguilla</name>
    <dbReference type="NCBI Taxonomy" id="7936"/>
    <lineage>
        <taxon>Eukaryota</taxon>
        <taxon>Metazoa</taxon>
        <taxon>Chordata</taxon>
        <taxon>Craniata</taxon>
        <taxon>Vertebrata</taxon>
        <taxon>Euteleostomi</taxon>
        <taxon>Actinopterygii</taxon>
        <taxon>Neopterygii</taxon>
        <taxon>Teleostei</taxon>
        <taxon>Anguilliformes</taxon>
        <taxon>Anguillidae</taxon>
        <taxon>Anguilla</taxon>
    </lineage>
</organism>
<sequence length="24" mass="3084">MYRKMTRPFLLLNPWKYHWSSQVT</sequence>
<reference evidence="1" key="1">
    <citation type="submission" date="2014-11" db="EMBL/GenBank/DDBJ databases">
        <authorList>
            <person name="Amaro Gonzalez C."/>
        </authorList>
    </citation>
    <scope>NUCLEOTIDE SEQUENCE</scope>
</reference>
<name>A0A0E9S7S9_ANGAN</name>